<organism evidence="1 2">
    <name type="scientific">Caerostris extrusa</name>
    <name type="common">Bark spider</name>
    <name type="synonym">Caerostris bankana</name>
    <dbReference type="NCBI Taxonomy" id="172846"/>
    <lineage>
        <taxon>Eukaryota</taxon>
        <taxon>Metazoa</taxon>
        <taxon>Ecdysozoa</taxon>
        <taxon>Arthropoda</taxon>
        <taxon>Chelicerata</taxon>
        <taxon>Arachnida</taxon>
        <taxon>Araneae</taxon>
        <taxon>Araneomorphae</taxon>
        <taxon>Entelegynae</taxon>
        <taxon>Araneoidea</taxon>
        <taxon>Araneidae</taxon>
        <taxon>Caerostris</taxon>
    </lineage>
</organism>
<reference evidence="1 2" key="1">
    <citation type="submission" date="2021-06" db="EMBL/GenBank/DDBJ databases">
        <title>Caerostris extrusa draft genome.</title>
        <authorList>
            <person name="Kono N."/>
            <person name="Arakawa K."/>
        </authorList>
    </citation>
    <scope>NUCLEOTIDE SEQUENCE [LARGE SCALE GENOMIC DNA]</scope>
</reference>
<dbReference type="AlphaFoldDB" id="A0AAV4U6Q6"/>
<evidence type="ECO:0000313" key="2">
    <source>
        <dbReference type="Proteomes" id="UP001054945"/>
    </source>
</evidence>
<dbReference type="EMBL" id="BPLR01012367">
    <property type="protein sequence ID" value="GIY53456.1"/>
    <property type="molecule type" value="Genomic_DNA"/>
</dbReference>
<proteinExistence type="predicted"/>
<protein>
    <submittedName>
        <fullName evidence="1">Uncharacterized protein</fullName>
    </submittedName>
</protein>
<keyword evidence="2" id="KW-1185">Reference proteome</keyword>
<sequence length="81" mass="8986">MKGLIAKPTPRCFLLRSAVGRGGRESIKAIIRSAVGANRKMWALRSICHLTVSLHPYFSSGQESGHIPFRSSFRLRAMNSD</sequence>
<accession>A0AAV4U6Q6</accession>
<comment type="caution">
    <text evidence="1">The sequence shown here is derived from an EMBL/GenBank/DDBJ whole genome shotgun (WGS) entry which is preliminary data.</text>
</comment>
<evidence type="ECO:0000313" key="1">
    <source>
        <dbReference type="EMBL" id="GIY53456.1"/>
    </source>
</evidence>
<dbReference type="Proteomes" id="UP001054945">
    <property type="component" value="Unassembled WGS sequence"/>
</dbReference>
<name>A0AAV4U6Q6_CAEEX</name>
<gene>
    <name evidence="1" type="ORF">CEXT_628681</name>
</gene>